<gene>
    <name evidence="1" type="ORF">JI435_434570</name>
</gene>
<proteinExistence type="predicted"/>
<dbReference type="EMBL" id="CP069029">
    <property type="protein sequence ID" value="QRC97125.1"/>
    <property type="molecule type" value="Genomic_DNA"/>
</dbReference>
<reference evidence="2" key="1">
    <citation type="journal article" date="2021" name="BMC Genomics">
        <title>Chromosome-level genome assembly and manually-curated proteome of model necrotroph Parastagonospora nodorum Sn15 reveals a genome-wide trove of candidate effector homologs, and redundancy of virulence-related functions within an accessory chromosome.</title>
        <authorList>
            <person name="Bertazzoni S."/>
            <person name="Jones D.A.B."/>
            <person name="Phan H.T."/>
            <person name="Tan K.-C."/>
            <person name="Hane J.K."/>
        </authorList>
    </citation>
    <scope>NUCLEOTIDE SEQUENCE [LARGE SCALE GENOMIC DNA]</scope>
    <source>
        <strain evidence="2">SN15 / ATCC MYA-4574 / FGSC 10173)</strain>
    </source>
</reference>
<dbReference type="AlphaFoldDB" id="A0A7U2HZ04"/>
<sequence length="50" mass="5818">MSKSADDYHKDFIELSLKKVLMNQRGHTIRRKKDSEEAIRKADLVELAMA</sequence>
<evidence type="ECO:0000313" key="2">
    <source>
        <dbReference type="Proteomes" id="UP000663193"/>
    </source>
</evidence>
<dbReference type="Proteomes" id="UP000663193">
    <property type="component" value="Chromosome 7"/>
</dbReference>
<keyword evidence="2" id="KW-1185">Reference proteome</keyword>
<organism evidence="1 2">
    <name type="scientific">Phaeosphaeria nodorum (strain SN15 / ATCC MYA-4574 / FGSC 10173)</name>
    <name type="common">Glume blotch fungus</name>
    <name type="synonym">Parastagonospora nodorum</name>
    <dbReference type="NCBI Taxonomy" id="321614"/>
    <lineage>
        <taxon>Eukaryota</taxon>
        <taxon>Fungi</taxon>
        <taxon>Dikarya</taxon>
        <taxon>Ascomycota</taxon>
        <taxon>Pezizomycotina</taxon>
        <taxon>Dothideomycetes</taxon>
        <taxon>Pleosporomycetidae</taxon>
        <taxon>Pleosporales</taxon>
        <taxon>Pleosporineae</taxon>
        <taxon>Phaeosphaeriaceae</taxon>
        <taxon>Parastagonospora</taxon>
    </lineage>
</organism>
<dbReference type="VEuPathDB" id="FungiDB:JI435_434570"/>
<evidence type="ECO:0000313" key="1">
    <source>
        <dbReference type="EMBL" id="QRC97125.1"/>
    </source>
</evidence>
<accession>A0A7U2HZ04</accession>
<protein>
    <submittedName>
        <fullName evidence="1">Uncharacterized protein</fullName>
    </submittedName>
</protein>
<name>A0A7U2HZ04_PHANO</name>